<dbReference type="InterPro" id="IPR002125">
    <property type="entry name" value="CMP_dCMP_dom"/>
</dbReference>
<comment type="cofactor">
    <cofactor evidence="1">
        <name>Zn(2+)</name>
        <dbReference type="ChEBI" id="CHEBI:29105"/>
    </cofactor>
</comment>
<evidence type="ECO:0000313" key="11">
    <source>
        <dbReference type="EMBL" id="KAL2559366.1"/>
    </source>
</evidence>
<evidence type="ECO:0000256" key="2">
    <source>
        <dbReference type="ARBA" id="ARBA00011738"/>
    </source>
</evidence>
<feature type="compositionally biased region" description="Basic and acidic residues" evidence="9">
    <location>
        <begin position="455"/>
        <end position="476"/>
    </location>
</feature>
<feature type="compositionally biased region" description="Polar residues" evidence="9">
    <location>
        <begin position="985"/>
        <end position="1006"/>
    </location>
</feature>
<dbReference type="InterPro" id="IPR016193">
    <property type="entry name" value="Cytidine_deaminase-like"/>
</dbReference>
<feature type="region of interest" description="Disordered" evidence="9">
    <location>
        <begin position="1045"/>
        <end position="1066"/>
    </location>
</feature>
<comment type="subunit">
    <text evidence="2">Homodimer.</text>
</comment>
<dbReference type="PANTHER" id="PTHR11079:SF179">
    <property type="entry name" value="TRNA(ADENINE(34)) DEAMINASE, CHLOROPLASTIC"/>
    <property type="match status" value="1"/>
</dbReference>
<keyword evidence="4" id="KW-0819">tRNA processing</keyword>
<proteinExistence type="inferred from homology"/>
<feature type="compositionally biased region" description="Polar residues" evidence="9">
    <location>
        <begin position="1051"/>
        <end position="1062"/>
    </location>
</feature>
<gene>
    <name evidence="11" type="ORF">Fot_04105</name>
</gene>
<feature type="region of interest" description="Disordered" evidence="9">
    <location>
        <begin position="264"/>
        <end position="296"/>
    </location>
</feature>
<feature type="region of interest" description="Disordered" evidence="9">
    <location>
        <begin position="825"/>
        <end position="892"/>
    </location>
</feature>
<dbReference type="SUPFAM" id="SSF53927">
    <property type="entry name" value="Cytidine deaminase-like"/>
    <property type="match status" value="1"/>
</dbReference>
<dbReference type="Pfam" id="PF00383">
    <property type="entry name" value="dCMP_cyt_deam_1"/>
    <property type="match status" value="1"/>
</dbReference>
<dbReference type="CDD" id="cd01285">
    <property type="entry name" value="nucleoside_deaminase"/>
    <property type="match status" value="1"/>
</dbReference>
<feature type="compositionally biased region" description="Basic and acidic residues" evidence="9">
    <location>
        <begin position="972"/>
        <end position="984"/>
    </location>
</feature>
<dbReference type="GO" id="GO:0052717">
    <property type="term" value="F:tRNA-specific adenosine-34 deaminase activity"/>
    <property type="evidence" value="ECO:0007669"/>
    <property type="project" value="UniProtKB-EC"/>
</dbReference>
<feature type="compositionally biased region" description="Polar residues" evidence="9">
    <location>
        <begin position="1014"/>
        <end position="1023"/>
    </location>
</feature>
<comment type="caution">
    <text evidence="11">The sequence shown here is derived from an EMBL/GenBank/DDBJ whole genome shotgun (WGS) entry which is preliminary data.</text>
</comment>
<dbReference type="PANTHER" id="PTHR11079">
    <property type="entry name" value="CYTOSINE DEAMINASE FAMILY MEMBER"/>
    <property type="match status" value="1"/>
</dbReference>
<dbReference type="EC" id="3.5.4.33" evidence="3"/>
<evidence type="ECO:0000256" key="6">
    <source>
        <dbReference type="ARBA" id="ARBA00022801"/>
    </source>
</evidence>
<evidence type="ECO:0000259" key="10">
    <source>
        <dbReference type="PROSITE" id="PS51747"/>
    </source>
</evidence>
<feature type="compositionally biased region" description="Basic and acidic residues" evidence="9">
    <location>
        <begin position="874"/>
        <end position="890"/>
    </location>
</feature>
<evidence type="ECO:0000256" key="1">
    <source>
        <dbReference type="ARBA" id="ARBA00001947"/>
    </source>
</evidence>
<feature type="region of interest" description="Disordered" evidence="9">
    <location>
        <begin position="207"/>
        <end position="227"/>
    </location>
</feature>
<evidence type="ECO:0000256" key="5">
    <source>
        <dbReference type="ARBA" id="ARBA00022723"/>
    </source>
</evidence>
<dbReference type="PROSITE" id="PS51747">
    <property type="entry name" value="CYT_DCMP_DEAMINASES_2"/>
    <property type="match status" value="1"/>
</dbReference>
<dbReference type="Gene3D" id="3.40.140.10">
    <property type="entry name" value="Cytidine Deaminase, domain 2"/>
    <property type="match status" value="1"/>
</dbReference>
<dbReference type="Proteomes" id="UP001604277">
    <property type="component" value="Unassembled WGS sequence"/>
</dbReference>
<evidence type="ECO:0000256" key="4">
    <source>
        <dbReference type="ARBA" id="ARBA00022694"/>
    </source>
</evidence>
<dbReference type="GO" id="GO:0002100">
    <property type="term" value="P:tRNA wobble adenosine to inosine editing"/>
    <property type="evidence" value="ECO:0007669"/>
    <property type="project" value="UniProtKB-ARBA"/>
</dbReference>
<keyword evidence="7" id="KW-0862">Zinc</keyword>
<organism evidence="11 12">
    <name type="scientific">Forsythia ovata</name>
    <dbReference type="NCBI Taxonomy" id="205694"/>
    <lineage>
        <taxon>Eukaryota</taxon>
        <taxon>Viridiplantae</taxon>
        <taxon>Streptophyta</taxon>
        <taxon>Embryophyta</taxon>
        <taxon>Tracheophyta</taxon>
        <taxon>Spermatophyta</taxon>
        <taxon>Magnoliopsida</taxon>
        <taxon>eudicotyledons</taxon>
        <taxon>Gunneridae</taxon>
        <taxon>Pentapetalae</taxon>
        <taxon>asterids</taxon>
        <taxon>lamiids</taxon>
        <taxon>Lamiales</taxon>
        <taxon>Oleaceae</taxon>
        <taxon>Forsythieae</taxon>
        <taxon>Forsythia</taxon>
    </lineage>
</organism>
<dbReference type="FunFam" id="3.40.140.10:FF:000005">
    <property type="entry name" value="tRNA-specific adenosine deaminase"/>
    <property type="match status" value="1"/>
</dbReference>
<evidence type="ECO:0000313" key="12">
    <source>
        <dbReference type="Proteomes" id="UP001604277"/>
    </source>
</evidence>
<dbReference type="GO" id="GO:0046872">
    <property type="term" value="F:metal ion binding"/>
    <property type="evidence" value="ECO:0007669"/>
    <property type="project" value="UniProtKB-KW"/>
</dbReference>
<evidence type="ECO:0000256" key="8">
    <source>
        <dbReference type="ARBA" id="ARBA00048045"/>
    </source>
</evidence>
<reference evidence="12" key="1">
    <citation type="submission" date="2024-07" db="EMBL/GenBank/DDBJ databases">
        <title>Two chromosome-level genome assemblies of Korean endemic species Abeliophyllum distichum and Forsythia ovata (Oleaceae).</title>
        <authorList>
            <person name="Jang H."/>
        </authorList>
    </citation>
    <scope>NUCLEOTIDE SEQUENCE [LARGE SCALE GENOMIC DNA]</scope>
</reference>
<dbReference type="HAMAP" id="MF_00972">
    <property type="entry name" value="tRNA_aden_deaminase"/>
    <property type="match status" value="1"/>
</dbReference>
<comment type="catalytic activity">
    <reaction evidence="8">
        <text>adenosine(34) in tRNA + H2O + H(+) = inosine(34) in tRNA + NH4(+)</text>
        <dbReference type="Rhea" id="RHEA:43168"/>
        <dbReference type="Rhea" id="RHEA-COMP:10373"/>
        <dbReference type="Rhea" id="RHEA-COMP:10374"/>
        <dbReference type="ChEBI" id="CHEBI:15377"/>
        <dbReference type="ChEBI" id="CHEBI:15378"/>
        <dbReference type="ChEBI" id="CHEBI:28938"/>
        <dbReference type="ChEBI" id="CHEBI:74411"/>
        <dbReference type="ChEBI" id="CHEBI:82852"/>
        <dbReference type="EC" id="3.5.4.33"/>
    </reaction>
</comment>
<feature type="compositionally biased region" description="Polar residues" evidence="9">
    <location>
        <begin position="932"/>
        <end position="941"/>
    </location>
</feature>
<evidence type="ECO:0000256" key="9">
    <source>
        <dbReference type="SAM" id="MobiDB-lite"/>
    </source>
</evidence>
<accession>A0ABD1XBM0</accession>
<evidence type="ECO:0000256" key="3">
    <source>
        <dbReference type="ARBA" id="ARBA00012740"/>
    </source>
</evidence>
<feature type="region of interest" description="Disordered" evidence="9">
    <location>
        <begin position="684"/>
        <end position="715"/>
    </location>
</feature>
<dbReference type="EMBL" id="JBFOLJ010000001">
    <property type="protein sequence ID" value="KAL2559366.1"/>
    <property type="molecule type" value="Genomic_DNA"/>
</dbReference>
<keyword evidence="5" id="KW-0479">Metal-binding</keyword>
<name>A0ABD1XBM0_9LAMI</name>
<sequence length="1311" mass="147793">MMVHQGTLSKSHFKRAFVLFQYQNDECEALVAQATKLVEEMENLGKRANGQGERTGDLQKKLEAEALQHNLVDFKDSDEAKQLYEDGKQAGDKDLIILIQPDMSFDFLFEGTKAKLWKLCCRGSRGPFYCQDLFFCHIRDKSNGGRRGGLRKCMVNEERSKRCSFQGVDEAEVLLSLLTEDLGEEYSDEREENKSIIKKMVVQKKGNGETNKRCKSKTTRVDSSVPKSQSKFEYESVVFRSREEDKRRREERIRRERGREALPRKENLKARKNEEEREALLRKESGNARAKEEERETLLRKENWKVRARELERDDLLRREEHMERMRRDGSSCSSYYSLSSTGEYNCDNEIEGTGDGLGVELSNVYEKDSKRSDKIVSDEVGKEDYGVGLRKKSTEIGLFAGSSDVESNFRKKSEKKLTDVLIEETEFRKGILQKDSSLLEVHESGYGKTSGAHKSYDDRKIESTSGMKFDEERRQQQRQTGNEMLGQSETRIKHKQFTENPENRDDEVVTSYGSQKLYSDTEGKSAKVTSLSSKAKQEHRTMVGLGTRVDEYSRNTREVAEASKFQEIDARNTSISQQLSETRMKKEEGYSTDVITSNYDAEKKQQSDQVTRLVDGIGNSERLMKKGSSSISQMESDSRITKQEEHVNLAYGSYIKSKEEHFQRHAESFGRTDVRIGTQQMTNEPVTHSGGLIGAKDGNKTRPETLVTPPSSQLAARGELHVESMSGLMIEEVADGSLESGSTALHKRVLERSPELHHEKSGGAKSDEAHEQPLKFISNEDAIGSAEQLQKSSAHYVGEFVEKVRHEISTSEIQKEKKTYESKFLHEEEQSNRTSSSQHVSRVSESKEHHSRHSSKGSKTKGPSDETWEVDEPSVREHSKTEVQDDASKAENAIVKRTGRSLWNIIGDIVRFKWSTRSESHSTGGKAGGVSPNQSTSSDAWFSGHEAEEDEGVNGRKERSMTREPASVPPKQEKTSTQSKEDGSSTSTVLESGSASMPISLPSSEEISKRNFEGSSSGTPISESLIPLPAMRLQRSPIVKEISRAGEAVSSGSDTSGQPVSTDLVGKSRPEVNEELKQRKLQRKDQIPKDRFDEWEEAYRLETEQRKIDEMFMREALLEAKKAADNWEVPVGAVLVQGGKIIARGCNLVEELRDSTAHAEMICIREASNMLRTWRLSETTLYVTLEPCPMCAGAILQARIDTVVWGAPNKLLGADGSWIRLFPSGDGGNGLEQTDKPAAPVHPFHPNITIRRGVLASECADAMQQFFQLRRREKEKKSNPPTPPSCLPVSHRPTKFFTKMHDAFNIMFCL</sequence>
<dbReference type="InterPro" id="IPR028883">
    <property type="entry name" value="tRNA_aden_deaminase"/>
</dbReference>
<feature type="compositionally biased region" description="Basic and acidic residues" evidence="9">
    <location>
        <begin position="954"/>
        <end position="963"/>
    </location>
</feature>
<feature type="compositionally biased region" description="Basic residues" evidence="9">
    <location>
        <begin position="850"/>
        <end position="860"/>
    </location>
</feature>
<protein>
    <recommendedName>
        <fullName evidence="3">tRNA(adenine(34)) deaminase</fullName>
        <ecNumber evidence="3">3.5.4.33</ecNumber>
    </recommendedName>
</protein>
<feature type="compositionally biased region" description="Polar residues" evidence="9">
    <location>
        <begin position="478"/>
        <end position="490"/>
    </location>
</feature>
<feature type="region of interest" description="Disordered" evidence="9">
    <location>
        <begin position="917"/>
        <end position="1027"/>
    </location>
</feature>
<feature type="region of interest" description="Disordered" evidence="9">
    <location>
        <begin position="445"/>
        <end position="541"/>
    </location>
</feature>
<evidence type="ECO:0000256" key="7">
    <source>
        <dbReference type="ARBA" id="ARBA00022833"/>
    </source>
</evidence>
<keyword evidence="6" id="KW-0378">Hydrolase</keyword>
<feature type="domain" description="CMP/dCMP-type deaminase" evidence="10">
    <location>
        <begin position="1108"/>
        <end position="1230"/>
    </location>
</feature>
<feature type="region of interest" description="Disordered" evidence="9">
    <location>
        <begin position="752"/>
        <end position="771"/>
    </location>
</feature>
<keyword evidence="12" id="KW-1185">Reference proteome</keyword>